<dbReference type="PROSITE" id="PS50056">
    <property type="entry name" value="TYR_PHOSPHATASE_2"/>
    <property type="match status" value="1"/>
</dbReference>
<proteinExistence type="predicted"/>
<dbReference type="Gene3D" id="3.90.190.10">
    <property type="entry name" value="Protein tyrosine phosphatase superfamily"/>
    <property type="match status" value="1"/>
</dbReference>
<dbReference type="PANTHER" id="PTHR31126">
    <property type="entry name" value="TYROSINE-PROTEIN PHOSPHATASE"/>
    <property type="match status" value="1"/>
</dbReference>
<gene>
    <name evidence="2" type="ORF">T440DRAFT_459039</name>
</gene>
<organism evidence="2 3">
    <name type="scientific">Plenodomus tracheiphilus IPT5</name>
    <dbReference type="NCBI Taxonomy" id="1408161"/>
    <lineage>
        <taxon>Eukaryota</taxon>
        <taxon>Fungi</taxon>
        <taxon>Dikarya</taxon>
        <taxon>Ascomycota</taxon>
        <taxon>Pezizomycotina</taxon>
        <taxon>Dothideomycetes</taxon>
        <taxon>Pleosporomycetidae</taxon>
        <taxon>Pleosporales</taxon>
        <taxon>Pleosporineae</taxon>
        <taxon>Leptosphaeriaceae</taxon>
        <taxon>Plenodomus</taxon>
    </lineage>
</organism>
<evidence type="ECO:0000313" key="2">
    <source>
        <dbReference type="EMBL" id="KAF2846148.1"/>
    </source>
</evidence>
<dbReference type="PROSITE" id="PS00383">
    <property type="entry name" value="TYR_PHOSPHATASE_1"/>
    <property type="match status" value="1"/>
</dbReference>
<dbReference type="AlphaFoldDB" id="A0A6A7AVJ7"/>
<dbReference type="OrthoDB" id="449382at2759"/>
<keyword evidence="3" id="KW-1185">Reference proteome</keyword>
<dbReference type="SUPFAM" id="SSF52799">
    <property type="entry name" value="(Phosphotyrosine protein) phosphatases II"/>
    <property type="match status" value="1"/>
</dbReference>
<protein>
    <recommendedName>
        <fullName evidence="1">Tyrosine specific protein phosphatases domain-containing protein</fullName>
    </recommendedName>
</protein>
<dbReference type="InterPro" id="IPR029021">
    <property type="entry name" value="Prot-tyrosine_phosphatase-like"/>
</dbReference>
<evidence type="ECO:0000313" key="3">
    <source>
        <dbReference type="Proteomes" id="UP000799423"/>
    </source>
</evidence>
<dbReference type="GO" id="GO:0004721">
    <property type="term" value="F:phosphoprotein phosphatase activity"/>
    <property type="evidence" value="ECO:0007669"/>
    <property type="project" value="InterPro"/>
</dbReference>
<reference evidence="2" key="1">
    <citation type="submission" date="2020-01" db="EMBL/GenBank/DDBJ databases">
        <authorList>
            <consortium name="DOE Joint Genome Institute"/>
            <person name="Haridas S."/>
            <person name="Albert R."/>
            <person name="Binder M."/>
            <person name="Bloem J."/>
            <person name="Labutti K."/>
            <person name="Salamov A."/>
            <person name="Andreopoulos B."/>
            <person name="Baker S.E."/>
            <person name="Barry K."/>
            <person name="Bills G."/>
            <person name="Bluhm B.H."/>
            <person name="Cannon C."/>
            <person name="Castanera R."/>
            <person name="Culley D.E."/>
            <person name="Daum C."/>
            <person name="Ezra D."/>
            <person name="Gonzalez J.B."/>
            <person name="Henrissat B."/>
            <person name="Kuo A."/>
            <person name="Liang C."/>
            <person name="Lipzen A."/>
            <person name="Lutzoni F."/>
            <person name="Magnuson J."/>
            <person name="Mondo S."/>
            <person name="Nolan M."/>
            <person name="Ohm R."/>
            <person name="Pangilinan J."/>
            <person name="Park H.-J."/>
            <person name="Ramirez L."/>
            <person name="Alfaro M."/>
            <person name="Sun H."/>
            <person name="Tritt A."/>
            <person name="Yoshinaga Y."/>
            <person name="Zwiers L.-H."/>
            <person name="Turgeon B.G."/>
            <person name="Goodwin S.B."/>
            <person name="Spatafora J.W."/>
            <person name="Crous P.W."/>
            <person name="Grigoriev I.V."/>
        </authorList>
    </citation>
    <scope>NUCLEOTIDE SEQUENCE</scope>
    <source>
        <strain evidence="2">IPT5</strain>
    </source>
</reference>
<sequence>MSHQQEQPPLPTPPFHSIPNLNNLRDVALSPLRTTTTNQTLRPGLLFRSAEVSHLDSTGWLALRALGVAKVFDLRSKPEVDKGWAGIVGPASGEGWLTTMESADITRTWTPVFEESDYSPERLAERYAKYMEESVQGFVHAYRDILESGGGAFKTILLYFANLDRNGQRQRGRKGAGALIHCTAGKDRTGIFFALLLSFLDIPDAQIADEYALTEQGLLHIREQVVARLLGTPGFVKYIAAQLEHDNAKGNGNGKKITAEDVLEKGRAAALRMIGAKRESMIGALGMLKQDFGGAEAYLRGVCGLGDEELEALRRNLLVGGGEGREGM</sequence>
<accession>A0A6A7AVJ7</accession>
<dbReference type="InterPro" id="IPR000387">
    <property type="entry name" value="Tyr_Pase_dom"/>
</dbReference>
<dbReference type="Proteomes" id="UP000799423">
    <property type="component" value="Unassembled WGS sequence"/>
</dbReference>
<dbReference type="InterPro" id="IPR026893">
    <property type="entry name" value="Tyr/Ser_Pase_IphP-type"/>
</dbReference>
<dbReference type="EMBL" id="MU006338">
    <property type="protein sequence ID" value="KAF2846148.1"/>
    <property type="molecule type" value="Genomic_DNA"/>
</dbReference>
<dbReference type="Pfam" id="PF13350">
    <property type="entry name" value="Y_phosphatase3"/>
    <property type="match status" value="1"/>
</dbReference>
<evidence type="ECO:0000259" key="1">
    <source>
        <dbReference type="PROSITE" id="PS50056"/>
    </source>
</evidence>
<feature type="domain" description="Tyrosine specific protein phosphatases" evidence="1">
    <location>
        <begin position="158"/>
        <end position="226"/>
    </location>
</feature>
<name>A0A6A7AVJ7_9PLEO</name>
<dbReference type="PANTHER" id="PTHR31126:SF1">
    <property type="entry name" value="TYROSINE SPECIFIC PROTEIN PHOSPHATASES DOMAIN-CONTAINING PROTEIN"/>
    <property type="match status" value="1"/>
</dbReference>
<dbReference type="InterPro" id="IPR016130">
    <property type="entry name" value="Tyr_Pase_AS"/>
</dbReference>